<comment type="similarity">
    <text evidence="2">Belongs to the peroxidase family.</text>
</comment>
<dbReference type="PANTHER" id="PTHR31356:SF66">
    <property type="entry name" value="CATALASE-PEROXIDASE"/>
    <property type="match status" value="1"/>
</dbReference>
<keyword evidence="1" id="KW-0560">Oxidoreductase</keyword>
<dbReference type="InterPro" id="IPR002207">
    <property type="entry name" value="Peroxidase_I"/>
</dbReference>
<dbReference type="Gene3D" id="1.10.520.10">
    <property type="match status" value="1"/>
</dbReference>
<dbReference type="Pfam" id="PF00141">
    <property type="entry name" value="peroxidase"/>
    <property type="match status" value="1"/>
</dbReference>
<gene>
    <name evidence="5" type="ORF">FJAP1339_LOCUS9313</name>
</gene>
<dbReference type="InterPro" id="IPR044831">
    <property type="entry name" value="Ccp1-like"/>
</dbReference>
<evidence type="ECO:0000313" key="5">
    <source>
        <dbReference type="EMBL" id="CAD9869823.1"/>
    </source>
</evidence>
<organism evidence="5">
    <name type="scientific">Fibrocapsa japonica</name>
    <dbReference type="NCBI Taxonomy" id="94617"/>
    <lineage>
        <taxon>Eukaryota</taxon>
        <taxon>Sar</taxon>
        <taxon>Stramenopiles</taxon>
        <taxon>Ochrophyta</taxon>
        <taxon>Raphidophyceae</taxon>
        <taxon>Chattonellales</taxon>
        <taxon>Chattonellaceae</taxon>
        <taxon>Fibrocapsa</taxon>
    </lineage>
</organism>
<keyword evidence="3" id="KW-0732">Signal</keyword>
<dbReference type="PROSITE" id="PS00435">
    <property type="entry name" value="PEROXIDASE_1"/>
    <property type="match status" value="1"/>
</dbReference>
<dbReference type="EMBL" id="HBHR01018510">
    <property type="protein sequence ID" value="CAD9869823.1"/>
    <property type="molecule type" value="Transcribed_RNA"/>
</dbReference>
<dbReference type="CDD" id="cd00691">
    <property type="entry name" value="ascorbate_peroxidase"/>
    <property type="match status" value="1"/>
</dbReference>
<accession>A0A7S2V2W5</accession>
<proteinExistence type="inferred from homology"/>
<dbReference type="SUPFAM" id="SSF48113">
    <property type="entry name" value="Heme-dependent peroxidases"/>
    <property type="match status" value="1"/>
</dbReference>
<dbReference type="PRINTS" id="PR00459">
    <property type="entry name" value="ASPEROXIDASE"/>
</dbReference>
<feature type="signal peptide" evidence="3">
    <location>
        <begin position="1"/>
        <end position="22"/>
    </location>
</feature>
<evidence type="ECO:0000256" key="3">
    <source>
        <dbReference type="SAM" id="SignalP"/>
    </source>
</evidence>
<dbReference type="GO" id="GO:0020037">
    <property type="term" value="F:heme binding"/>
    <property type="evidence" value="ECO:0007669"/>
    <property type="project" value="InterPro"/>
</dbReference>
<dbReference type="PROSITE" id="PS50873">
    <property type="entry name" value="PEROXIDASE_4"/>
    <property type="match status" value="1"/>
</dbReference>
<dbReference type="GO" id="GO:0000302">
    <property type="term" value="P:response to reactive oxygen species"/>
    <property type="evidence" value="ECO:0007669"/>
    <property type="project" value="TreeGrafter"/>
</dbReference>
<dbReference type="InterPro" id="IPR010255">
    <property type="entry name" value="Haem_peroxidase_sf"/>
</dbReference>
<name>A0A7S2V2W5_9STRA</name>
<dbReference type="InterPro" id="IPR019793">
    <property type="entry name" value="Peroxidases_heam-ligand_BS"/>
</dbReference>
<dbReference type="InterPro" id="IPR002016">
    <property type="entry name" value="Haem_peroxidase"/>
</dbReference>
<dbReference type="PRINTS" id="PR00458">
    <property type="entry name" value="PEROXIDASE"/>
</dbReference>
<dbReference type="AlphaFoldDB" id="A0A7S2V2W5"/>
<protein>
    <recommendedName>
        <fullName evidence="4">Plant heme peroxidase family profile domain-containing protein</fullName>
    </recommendedName>
</protein>
<dbReference type="GO" id="GO:0004601">
    <property type="term" value="F:peroxidase activity"/>
    <property type="evidence" value="ECO:0007669"/>
    <property type="project" value="InterPro"/>
</dbReference>
<dbReference type="GO" id="GO:0034599">
    <property type="term" value="P:cellular response to oxidative stress"/>
    <property type="evidence" value="ECO:0007669"/>
    <property type="project" value="InterPro"/>
</dbReference>
<feature type="domain" description="Plant heme peroxidase family profile" evidence="4">
    <location>
        <begin position="130"/>
        <end position="334"/>
    </location>
</feature>
<dbReference type="Gene3D" id="1.10.420.10">
    <property type="entry name" value="Peroxidase, domain 2"/>
    <property type="match status" value="1"/>
</dbReference>
<dbReference type="GO" id="GO:0042744">
    <property type="term" value="P:hydrogen peroxide catabolic process"/>
    <property type="evidence" value="ECO:0007669"/>
    <property type="project" value="TreeGrafter"/>
</dbReference>
<dbReference type="PANTHER" id="PTHR31356">
    <property type="entry name" value="THYLAKOID LUMENAL 29 KDA PROTEIN, CHLOROPLASTIC-RELATED"/>
    <property type="match status" value="1"/>
</dbReference>
<evidence type="ECO:0000259" key="4">
    <source>
        <dbReference type="PROSITE" id="PS50873"/>
    </source>
</evidence>
<evidence type="ECO:0000256" key="1">
    <source>
        <dbReference type="ARBA" id="ARBA00023002"/>
    </source>
</evidence>
<reference evidence="5" key="1">
    <citation type="submission" date="2021-01" db="EMBL/GenBank/DDBJ databases">
        <authorList>
            <person name="Corre E."/>
            <person name="Pelletier E."/>
            <person name="Niang G."/>
            <person name="Scheremetjew M."/>
            <person name="Finn R."/>
            <person name="Kale V."/>
            <person name="Holt S."/>
            <person name="Cochrane G."/>
            <person name="Meng A."/>
            <person name="Brown T."/>
            <person name="Cohen L."/>
        </authorList>
    </citation>
    <scope>NUCLEOTIDE SEQUENCE</scope>
    <source>
        <strain evidence="5">CCMP1661</strain>
    </source>
</reference>
<evidence type="ECO:0000256" key="2">
    <source>
        <dbReference type="RuleBase" id="RU004241"/>
    </source>
</evidence>
<sequence>MKVLSISTIVALVLLGAWDVKAFLAPTPLSIRTHARQVNAMMMAASVDEYKECKAALEEMIDKTNSNPIMIRLAWHDSGTFDKGVTGEWPAAGGAVGSIRFSPEIEHGANAGLTTAIKLLTPIKNKFPNVSWADLMQMASAAGVELAGGPKIPMKYGRVDVEDSSGCSPEGNLPGAAAPFDDGCNTPQEHLRKVFYRMGFNDQEIVALSGAHTLGRAWKDRSGFGAETTKYTDGSTVARGDGKEGIGAKGGSAWTEKWLKFDNSYYQTVPDEGADPELLKLETDTSLFLDEGFLPTAQKYKSDQDAFFEDYAAAHAKLSELGSKFEPAEGVKLD</sequence>
<feature type="chain" id="PRO_5031528428" description="Plant heme peroxidase family profile domain-containing protein" evidence="3">
    <location>
        <begin position="23"/>
        <end position="334"/>
    </location>
</feature>